<dbReference type="AlphaFoldDB" id="Q6IGK2"/>
<reference evidence="1" key="1">
    <citation type="journal article" date="2003" name="Genome Biol.">
        <title>An integrated gene annotation and transcriptional profiling approach towards the full gene content of the Drosophila genome.</title>
        <authorList>
            <person name="Hild M."/>
            <person name="Beckmann B."/>
            <person name="Haas S.A."/>
            <person name="Koch B."/>
            <person name="Solovyev V."/>
            <person name="Busold C."/>
            <person name="Fellenberg K."/>
            <person name="Boutros M."/>
            <person name="Vingron M."/>
            <person name="Sauer F."/>
            <person name="Hoheisel J.D."/>
            <person name="Paro R."/>
        </authorList>
    </citation>
    <scope>NUCLEOTIDE SEQUENCE</scope>
</reference>
<dbReference type="EMBL" id="BK003764">
    <property type="protein sequence ID" value="DAA02462.1"/>
    <property type="molecule type" value="Genomic_DNA"/>
</dbReference>
<organism evidence="1">
    <name type="scientific">Drosophila melanogaster</name>
    <name type="common">Fruit fly</name>
    <dbReference type="NCBI Taxonomy" id="7227"/>
    <lineage>
        <taxon>Eukaryota</taxon>
        <taxon>Metazoa</taxon>
        <taxon>Ecdysozoa</taxon>
        <taxon>Arthropoda</taxon>
        <taxon>Hexapoda</taxon>
        <taxon>Insecta</taxon>
        <taxon>Pterygota</taxon>
        <taxon>Neoptera</taxon>
        <taxon>Endopterygota</taxon>
        <taxon>Diptera</taxon>
        <taxon>Brachycera</taxon>
        <taxon>Muscomorpha</taxon>
        <taxon>Ephydroidea</taxon>
        <taxon>Drosophilidae</taxon>
        <taxon>Drosophila</taxon>
        <taxon>Sophophora</taxon>
    </lineage>
</organism>
<protein>
    <submittedName>
        <fullName evidence="1">HDC06109</fullName>
    </submittedName>
</protein>
<accession>Q6IGK2</accession>
<gene>
    <name evidence="1" type="ORF">HDC06109</name>
</gene>
<proteinExistence type="predicted"/>
<name>Q6IGK2_DROME</name>
<sequence length="141" mass="15403">MGGDLPPVFSTTPSEICITAAEFKWIRVAFPWTLNLHQVSGAGSAGAAGGAGAGAAAVPPSGMRKWTRRSLAGWLRLVNWWGMSSLSHKSSEIHMQRRRPVRPSGDPDCLPDLEPVWFHYESWPHPESFVACLKALAERVP</sequence>
<evidence type="ECO:0000313" key="1">
    <source>
        <dbReference type="EMBL" id="DAA02462.1"/>
    </source>
</evidence>